<evidence type="ECO:0000313" key="1">
    <source>
        <dbReference type="EMBL" id="MCI13446.1"/>
    </source>
</evidence>
<name>A0A392PQ64_9FABA</name>
<evidence type="ECO:0000313" key="2">
    <source>
        <dbReference type="Proteomes" id="UP000265520"/>
    </source>
</evidence>
<keyword evidence="2" id="KW-1185">Reference proteome</keyword>
<dbReference type="Proteomes" id="UP000265520">
    <property type="component" value="Unassembled WGS sequence"/>
</dbReference>
<accession>A0A392PQ64</accession>
<reference evidence="1 2" key="1">
    <citation type="journal article" date="2018" name="Front. Plant Sci.">
        <title>Red Clover (Trifolium pratense) and Zigzag Clover (T. medium) - A Picture of Genomic Similarities and Differences.</title>
        <authorList>
            <person name="Dluhosova J."/>
            <person name="Istvanek J."/>
            <person name="Nedelnik J."/>
            <person name="Repkova J."/>
        </authorList>
    </citation>
    <scope>NUCLEOTIDE SEQUENCE [LARGE SCALE GENOMIC DNA]</scope>
    <source>
        <strain evidence="2">cv. 10/8</strain>
        <tissue evidence="1">Leaf</tissue>
    </source>
</reference>
<sequence length="82" mass="9262">MVKEFYANLTNLSQKKKEVDVRGKGVLYSEANINMYFGVLVEEDSYQATLASITDEELTTVMKSLIENCWNKIGSATISLEF</sequence>
<comment type="caution">
    <text evidence="1">The sequence shown here is derived from an EMBL/GenBank/DDBJ whole genome shotgun (WGS) entry which is preliminary data.</text>
</comment>
<proteinExistence type="predicted"/>
<protein>
    <submittedName>
        <fullName evidence="1">Uncharacterized protein</fullName>
    </submittedName>
</protein>
<organism evidence="1 2">
    <name type="scientific">Trifolium medium</name>
    <dbReference type="NCBI Taxonomy" id="97028"/>
    <lineage>
        <taxon>Eukaryota</taxon>
        <taxon>Viridiplantae</taxon>
        <taxon>Streptophyta</taxon>
        <taxon>Embryophyta</taxon>
        <taxon>Tracheophyta</taxon>
        <taxon>Spermatophyta</taxon>
        <taxon>Magnoliopsida</taxon>
        <taxon>eudicotyledons</taxon>
        <taxon>Gunneridae</taxon>
        <taxon>Pentapetalae</taxon>
        <taxon>rosids</taxon>
        <taxon>fabids</taxon>
        <taxon>Fabales</taxon>
        <taxon>Fabaceae</taxon>
        <taxon>Papilionoideae</taxon>
        <taxon>50 kb inversion clade</taxon>
        <taxon>NPAAA clade</taxon>
        <taxon>Hologalegina</taxon>
        <taxon>IRL clade</taxon>
        <taxon>Trifolieae</taxon>
        <taxon>Trifolium</taxon>
    </lineage>
</organism>
<dbReference type="AlphaFoldDB" id="A0A392PQ64"/>
<dbReference type="EMBL" id="LXQA010088267">
    <property type="protein sequence ID" value="MCI13446.1"/>
    <property type="molecule type" value="Genomic_DNA"/>
</dbReference>